<dbReference type="Pfam" id="PF01966">
    <property type="entry name" value="HD"/>
    <property type="match status" value="1"/>
</dbReference>
<dbReference type="InterPro" id="IPR011624">
    <property type="entry name" value="Metal-dep_PHydrolase_7TM_extra"/>
</dbReference>
<feature type="transmembrane region" description="Helical" evidence="1">
    <location>
        <begin position="385"/>
        <end position="402"/>
    </location>
</feature>
<dbReference type="Pfam" id="PF07697">
    <property type="entry name" value="7TMR-HDED"/>
    <property type="match status" value="1"/>
</dbReference>
<feature type="domain" description="HD/PDEase" evidence="2">
    <location>
        <begin position="515"/>
        <end position="671"/>
    </location>
</feature>
<evidence type="ECO:0000313" key="3">
    <source>
        <dbReference type="EMBL" id="TMQ70810.1"/>
    </source>
</evidence>
<dbReference type="SMART" id="SM00471">
    <property type="entry name" value="HDc"/>
    <property type="match status" value="1"/>
</dbReference>
<sequence length="741" mass="81740">MNALEPIARPALPDRARSIRWGYYAVRALLIVVLLALAALLPRHPRVEEKYRYRLGDIARERIVGPYDFRVQKDEPTLRRQQQAAAVAVPPVFVVDPRVSAASLDRFGHFQQAALALVADATLAPAERLRQLRGLGLPLGEANARSLAAPGRARRVLRDLEGWLHELYAAGVTLEKRDGFLEGYRSIALRDGASEQPRVAGLLFDRDEALAFIGGRAREAYPNDPASVALVLELAQPLVQPNVVYDRAETEWRRVQAKGTVPTVLGGVQKDELIVDANQHVDRAALLKLRSLRDIEAARRQRSEIFYPPAARMALMVLFIAIFSLYLRFELPQVFRDNAMLAMFTLLVAVVMGATELLVGTLGISEFTIPLAVAPLVVASLMEKRPALVFTLVLAVATAAIMELKPPFVLVGVVGGVTAVYSVAKLRHRWHFLRANLIMTAAILAAIMAWDLGRATPPELLLHDALWGALNGFLAIALAFLLLPVVEHALGLTSDITLLELSDLNRPLLRRLQLEAPGTYHHSMVVGSLAERAAEAIGANSLLARVSAYYHDIGKLPKAPYYAENEPAAGRSRHELLAPSMSALVVKSHITEGLELARRERLPSAVRIAIPEHHGTMVMAFFYEKALHAEPAVQREDYCYPGPRPRSKETAILMLADGVEGASRALQEPTPSRIRGLVTRIVDERVRDGQLDDCGLTLSEVARIREAFIPVLTAIFHVRAPYPEDSRRRQKADADLRKEPS</sequence>
<keyword evidence="1" id="KW-0472">Membrane</keyword>
<name>A0A538U4J1_UNCEI</name>
<keyword evidence="1" id="KW-1133">Transmembrane helix</keyword>
<feature type="transmembrane region" description="Helical" evidence="1">
    <location>
        <begin position="436"/>
        <end position="453"/>
    </location>
</feature>
<dbReference type="InterPro" id="IPR052722">
    <property type="entry name" value="PgpH_phosphodiesterase"/>
</dbReference>
<dbReference type="InterPro" id="IPR006675">
    <property type="entry name" value="HDIG_dom"/>
</dbReference>
<feature type="transmembrane region" description="Helical" evidence="1">
    <location>
        <begin position="408"/>
        <end position="424"/>
    </location>
</feature>
<dbReference type="NCBIfam" id="TIGR00277">
    <property type="entry name" value="HDIG"/>
    <property type="match status" value="1"/>
</dbReference>
<dbReference type="InterPro" id="IPR003607">
    <property type="entry name" value="HD/PDEase_dom"/>
</dbReference>
<dbReference type="PANTHER" id="PTHR36442:SF1">
    <property type="entry name" value="CYCLIC-DI-AMP PHOSPHODIESTERASE PGPH"/>
    <property type="match status" value="1"/>
</dbReference>
<feature type="transmembrane region" description="Helical" evidence="1">
    <location>
        <begin position="465"/>
        <end position="486"/>
    </location>
</feature>
<dbReference type="InterPro" id="IPR011621">
    <property type="entry name" value="Metal-dep_PHydrolase_7TM_intra"/>
</dbReference>
<evidence type="ECO:0000313" key="4">
    <source>
        <dbReference type="Proteomes" id="UP000319771"/>
    </source>
</evidence>
<reference evidence="3 4" key="1">
    <citation type="journal article" date="2019" name="Nat. Microbiol.">
        <title>Mediterranean grassland soil C-N compound turnover is dependent on rainfall and depth, and is mediated by genomically divergent microorganisms.</title>
        <authorList>
            <person name="Diamond S."/>
            <person name="Andeer P.F."/>
            <person name="Li Z."/>
            <person name="Crits-Christoph A."/>
            <person name="Burstein D."/>
            <person name="Anantharaman K."/>
            <person name="Lane K.R."/>
            <person name="Thomas B.C."/>
            <person name="Pan C."/>
            <person name="Northen T.R."/>
            <person name="Banfield J.F."/>
        </authorList>
    </citation>
    <scope>NUCLEOTIDE SEQUENCE [LARGE SCALE GENOMIC DNA]</scope>
    <source>
        <strain evidence="3">WS_11</strain>
    </source>
</reference>
<dbReference type="PANTHER" id="PTHR36442">
    <property type="entry name" value="CYCLIC-DI-AMP PHOSPHODIESTERASE PGPH"/>
    <property type="match status" value="1"/>
</dbReference>
<keyword evidence="1" id="KW-0812">Transmembrane</keyword>
<proteinExistence type="predicted"/>
<accession>A0A538U4J1</accession>
<dbReference type="Pfam" id="PF07698">
    <property type="entry name" value="7TM-7TMR_HD"/>
    <property type="match status" value="1"/>
</dbReference>
<evidence type="ECO:0000259" key="2">
    <source>
        <dbReference type="SMART" id="SM00471"/>
    </source>
</evidence>
<protein>
    <submittedName>
        <fullName evidence="3">HDIG domain-containing protein</fullName>
    </submittedName>
</protein>
<gene>
    <name evidence="3" type="ORF">E6K81_11745</name>
</gene>
<comment type="caution">
    <text evidence="3">The sequence shown here is derived from an EMBL/GenBank/DDBJ whole genome shotgun (WGS) entry which is preliminary data.</text>
</comment>
<feature type="transmembrane region" description="Helical" evidence="1">
    <location>
        <begin position="21"/>
        <end position="42"/>
    </location>
</feature>
<dbReference type="Proteomes" id="UP000319771">
    <property type="component" value="Unassembled WGS sequence"/>
</dbReference>
<dbReference type="CDD" id="cd00077">
    <property type="entry name" value="HDc"/>
    <property type="match status" value="1"/>
</dbReference>
<organism evidence="3 4">
    <name type="scientific">Eiseniibacteriota bacterium</name>
    <dbReference type="NCBI Taxonomy" id="2212470"/>
    <lineage>
        <taxon>Bacteria</taxon>
        <taxon>Candidatus Eiseniibacteriota</taxon>
    </lineage>
</organism>
<feature type="transmembrane region" description="Helical" evidence="1">
    <location>
        <begin position="309"/>
        <end position="327"/>
    </location>
</feature>
<dbReference type="EMBL" id="VBPB01000201">
    <property type="protein sequence ID" value="TMQ70810.1"/>
    <property type="molecule type" value="Genomic_DNA"/>
</dbReference>
<dbReference type="SUPFAM" id="SSF109604">
    <property type="entry name" value="HD-domain/PDEase-like"/>
    <property type="match status" value="1"/>
</dbReference>
<evidence type="ECO:0000256" key="1">
    <source>
        <dbReference type="SAM" id="Phobius"/>
    </source>
</evidence>
<feature type="transmembrane region" description="Helical" evidence="1">
    <location>
        <begin position="339"/>
        <end position="364"/>
    </location>
</feature>
<dbReference type="InterPro" id="IPR006674">
    <property type="entry name" value="HD_domain"/>
</dbReference>
<dbReference type="Gene3D" id="1.10.3210.10">
    <property type="entry name" value="Hypothetical protein af1432"/>
    <property type="match status" value="1"/>
</dbReference>
<dbReference type="AlphaFoldDB" id="A0A538U4J1"/>